<protein>
    <submittedName>
        <fullName evidence="2">Uncharacterized protein</fullName>
    </submittedName>
</protein>
<name>E3MX03_CAERE</name>
<evidence type="ECO:0000256" key="1">
    <source>
        <dbReference type="SAM" id="MobiDB-lite"/>
    </source>
</evidence>
<gene>
    <name evidence="2" type="ORF">CRE_09645</name>
</gene>
<proteinExistence type="predicted"/>
<evidence type="ECO:0000313" key="3">
    <source>
        <dbReference type="Proteomes" id="UP000008281"/>
    </source>
</evidence>
<dbReference type="AlphaFoldDB" id="E3MX03"/>
<dbReference type="Proteomes" id="UP000008281">
    <property type="component" value="Unassembled WGS sequence"/>
</dbReference>
<dbReference type="CTD" id="9804801"/>
<evidence type="ECO:0000313" key="2">
    <source>
        <dbReference type="EMBL" id="EFP11377.1"/>
    </source>
</evidence>
<dbReference type="FunCoup" id="E3MX03">
    <property type="interactions" value="425"/>
</dbReference>
<feature type="compositionally biased region" description="Polar residues" evidence="1">
    <location>
        <begin position="29"/>
        <end position="43"/>
    </location>
</feature>
<reference evidence="2" key="1">
    <citation type="submission" date="2007-07" db="EMBL/GenBank/DDBJ databases">
        <title>PCAP assembly of the Caenorhabditis remanei genome.</title>
        <authorList>
            <consortium name="The Caenorhabditis remanei Sequencing Consortium"/>
            <person name="Wilson R.K."/>
        </authorList>
    </citation>
    <scope>NUCLEOTIDE SEQUENCE [LARGE SCALE GENOMIC DNA]</scope>
    <source>
        <strain evidence="2">PB4641</strain>
    </source>
</reference>
<feature type="region of interest" description="Disordered" evidence="1">
    <location>
        <begin position="1"/>
        <end position="80"/>
    </location>
</feature>
<feature type="compositionally biased region" description="Basic and acidic residues" evidence="1">
    <location>
        <begin position="1"/>
        <end position="18"/>
    </location>
</feature>
<dbReference type="HOGENOM" id="CLU_2266242_0_0_1"/>
<accession>E3MX03</accession>
<organism evidence="3">
    <name type="scientific">Caenorhabditis remanei</name>
    <name type="common">Caenorhabditis vulgaris</name>
    <dbReference type="NCBI Taxonomy" id="31234"/>
    <lineage>
        <taxon>Eukaryota</taxon>
        <taxon>Metazoa</taxon>
        <taxon>Ecdysozoa</taxon>
        <taxon>Nematoda</taxon>
        <taxon>Chromadorea</taxon>
        <taxon>Rhabditida</taxon>
        <taxon>Rhabditina</taxon>
        <taxon>Rhabditomorpha</taxon>
        <taxon>Rhabditoidea</taxon>
        <taxon>Rhabditidae</taxon>
        <taxon>Peloderinae</taxon>
        <taxon>Caenorhabditis</taxon>
    </lineage>
</organism>
<dbReference type="eggNOG" id="ENOG502TJ5V">
    <property type="taxonomic scope" value="Eukaryota"/>
</dbReference>
<dbReference type="InParanoid" id="E3MX03"/>
<sequence>MSHVDRYDMNKGESEKERKRSRSRKAPPTRSTIDNRPPWNNDTYIEGYEDVDEHGKFRKRGGGMPKTNDRQVRGGQTCSIDNNDILNLYQGLSRQLGVSELKL</sequence>
<dbReference type="EMBL" id="DS268489">
    <property type="protein sequence ID" value="EFP11377.1"/>
    <property type="molecule type" value="Genomic_DNA"/>
</dbReference>
<keyword evidence="3" id="KW-1185">Reference proteome</keyword>
<dbReference type="GeneID" id="9804801"/>
<dbReference type="OrthoDB" id="5832480at2759"/>
<dbReference type="KEGG" id="crq:GCK72_000455"/>